<dbReference type="CDD" id="cd06225">
    <property type="entry name" value="HAMP"/>
    <property type="match status" value="1"/>
</dbReference>
<evidence type="ECO:0000256" key="6">
    <source>
        <dbReference type="PROSITE-ProRule" id="PRU00284"/>
    </source>
</evidence>
<dbReference type="PROSITE" id="PS50885">
    <property type="entry name" value="HAMP"/>
    <property type="match status" value="1"/>
</dbReference>
<dbReference type="InterPro" id="IPR004089">
    <property type="entry name" value="MCPsignal_dom"/>
</dbReference>
<dbReference type="Gene3D" id="6.10.340.10">
    <property type="match status" value="1"/>
</dbReference>
<sequence>MKFSIRMKMLTGFLAVAVVLIISGSFLFNSLSKMDKSSQELLDHKVDILLNASNITKIAVQQSSALRDYLLTQTEESLNRLNQANQTQSQQLKATAQLELREEDKQSITKLQNLSKDFQTKADKVVSLAKTDRQASIELASTTVIPVGREMEYEAERMVKAQQQLLNEGNKANSDMADQLKLINLITIIATSILAMVIGYFVSILIAKPILRISKSAQQIADGDLTGANIVIKNKDEVGDLADSFNQMKSNLQRLISEIQAGAEHVASSSEELAAGAVQTNQATEQISSSIQKVAEGTEHQVQSVMACVQAVNEMSAGVQQIAVNAQNVTDVVIATADRSLEGNHAIQSAVQQMQSINNTMEDLTRVITGLGERSKDIGKIVELITAIAKQTNLLALNAAIESARAGEHGRGFAVVANEVRNLAEQSSQSAQQIAELITTIQQEAKSSVISVETGRAEVSEGIRIVNQAGETFEHIHRSINHVSDEIQNVSASVEQMSANTEQVVAAITSISETSEEAVAESQTVSAATQEQLASMAEISSAVDSLSTMAEQLQGQIGKFKV</sequence>
<gene>
    <name evidence="10" type="ORF">BVG16_18350</name>
</gene>
<keyword evidence="4 6" id="KW-0807">Transducer</keyword>
<dbReference type="Gene3D" id="1.10.287.950">
    <property type="entry name" value="Methyl-accepting chemotaxis protein"/>
    <property type="match status" value="1"/>
</dbReference>
<dbReference type="GO" id="GO:0005886">
    <property type="term" value="C:plasma membrane"/>
    <property type="evidence" value="ECO:0007669"/>
    <property type="project" value="UniProtKB-SubCell"/>
</dbReference>
<dbReference type="STRING" id="1324314.BVG16_18350"/>
<dbReference type="FunFam" id="1.10.287.950:FF:000001">
    <property type="entry name" value="Methyl-accepting chemotaxis sensory transducer"/>
    <property type="match status" value="1"/>
</dbReference>
<dbReference type="AlphaFoldDB" id="A0A1T2X9V8"/>
<evidence type="ECO:0000313" key="10">
    <source>
        <dbReference type="EMBL" id="OPA76353.1"/>
    </source>
</evidence>
<dbReference type="SMART" id="SM00283">
    <property type="entry name" value="MA"/>
    <property type="match status" value="1"/>
</dbReference>
<evidence type="ECO:0000259" key="9">
    <source>
        <dbReference type="PROSITE" id="PS50885"/>
    </source>
</evidence>
<comment type="caution">
    <text evidence="10">The sequence shown here is derived from an EMBL/GenBank/DDBJ whole genome shotgun (WGS) entry which is preliminary data.</text>
</comment>
<feature type="domain" description="Methyl-accepting transducer" evidence="8">
    <location>
        <begin position="276"/>
        <end position="512"/>
    </location>
</feature>
<dbReference type="SUPFAM" id="SSF58104">
    <property type="entry name" value="Methyl-accepting chemotaxis protein (MCP) signaling domain"/>
    <property type="match status" value="1"/>
</dbReference>
<dbReference type="PANTHER" id="PTHR32089:SF112">
    <property type="entry name" value="LYSOZYME-LIKE PROTEIN-RELATED"/>
    <property type="match status" value="1"/>
</dbReference>
<keyword evidence="3 7" id="KW-0472">Membrane</keyword>
<dbReference type="EMBL" id="MSZX01000007">
    <property type="protein sequence ID" value="OPA76353.1"/>
    <property type="molecule type" value="Genomic_DNA"/>
</dbReference>
<comment type="similarity">
    <text evidence="5">Belongs to the methyl-accepting chemotaxis (MCP) protein family.</text>
</comment>
<evidence type="ECO:0000256" key="5">
    <source>
        <dbReference type="ARBA" id="ARBA00029447"/>
    </source>
</evidence>
<reference evidence="10 11" key="1">
    <citation type="submission" date="2017-01" db="EMBL/GenBank/DDBJ databases">
        <title>Genome analysis of Paenibacillus selenitrireducens ES3-24.</title>
        <authorList>
            <person name="Xu D."/>
            <person name="Yao R."/>
            <person name="Zheng S."/>
        </authorList>
    </citation>
    <scope>NUCLEOTIDE SEQUENCE [LARGE SCALE GENOMIC DNA]</scope>
    <source>
        <strain evidence="10 11">ES3-24</strain>
    </source>
</reference>
<dbReference type="PANTHER" id="PTHR32089">
    <property type="entry name" value="METHYL-ACCEPTING CHEMOTAXIS PROTEIN MCPB"/>
    <property type="match status" value="1"/>
</dbReference>
<feature type="domain" description="HAMP" evidence="9">
    <location>
        <begin position="204"/>
        <end position="257"/>
    </location>
</feature>
<dbReference type="GO" id="GO:0006935">
    <property type="term" value="P:chemotaxis"/>
    <property type="evidence" value="ECO:0007669"/>
    <property type="project" value="InterPro"/>
</dbReference>
<dbReference type="InterPro" id="IPR024478">
    <property type="entry name" value="HlyB_4HB_MCP"/>
</dbReference>
<dbReference type="InterPro" id="IPR004090">
    <property type="entry name" value="Chemotax_Me-accpt_rcpt"/>
</dbReference>
<evidence type="ECO:0000256" key="7">
    <source>
        <dbReference type="SAM" id="Phobius"/>
    </source>
</evidence>
<dbReference type="PROSITE" id="PS50111">
    <property type="entry name" value="CHEMOTAXIS_TRANSDUC_2"/>
    <property type="match status" value="1"/>
</dbReference>
<evidence type="ECO:0000256" key="4">
    <source>
        <dbReference type="ARBA" id="ARBA00023224"/>
    </source>
</evidence>
<keyword evidence="2" id="KW-1003">Cell membrane</keyword>
<dbReference type="OrthoDB" id="107771at2"/>
<feature type="transmembrane region" description="Helical" evidence="7">
    <location>
        <begin position="182"/>
        <end position="207"/>
    </location>
</feature>
<evidence type="ECO:0000256" key="2">
    <source>
        <dbReference type="ARBA" id="ARBA00022475"/>
    </source>
</evidence>
<dbReference type="Pfam" id="PF00672">
    <property type="entry name" value="HAMP"/>
    <property type="match status" value="1"/>
</dbReference>
<proteinExistence type="inferred from homology"/>
<evidence type="ECO:0000313" key="11">
    <source>
        <dbReference type="Proteomes" id="UP000190188"/>
    </source>
</evidence>
<comment type="subcellular location">
    <subcellularLocation>
        <location evidence="1">Cell membrane</location>
    </subcellularLocation>
</comment>
<evidence type="ECO:0000256" key="1">
    <source>
        <dbReference type="ARBA" id="ARBA00004236"/>
    </source>
</evidence>
<dbReference type="SMART" id="SM00304">
    <property type="entry name" value="HAMP"/>
    <property type="match status" value="2"/>
</dbReference>
<dbReference type="CDD" id="cd11386">
    <property type="entry name" value="MCP_signal"/>
    <property type="match status" value="1"/>
</dbReference>
<evidence type="ECO:0000259" key="8">
    <source>
        <dbReference type="PROSITE" id="PS50111"/>
    </source>
</evidence>
<evidence type="ECO:0000256" key="3">
    <source>
        <dbReference type="ARBA" id="ARBA00023136"/>
    </source>
</evidence>
<dbReference type="GO" id="GO:0007165">
    <property type="term" value="P:signal transduction"/>
    <property type="evidence" value="ECO:0007669"/>
    <property type="project" value="UniProtKB-KW"/>
</dbReference>
<dbReference type="PRINTS" id="PR00260">
    <property type="entry name" value="CHEMTRNSDUCR"/>
</dbReference>
<keyword evidence="11" id="KW-1185">Reference proteome</keyword>
<organism evidence="10 11">
    <name type="scientific">Paenibacillus selenitireducens</name>
    <dbReference type="NCBI Taxonomy" id="1324314"/>
    <lineage>
        <taxon>Bacteria</taxon>
        <taxon>Bacillati</taxon>
        <taxon>Bacillota</taxon>
        <taxon>Bacilli</taxon>
        <taxon>Bacillales</taxon>
        <taxon>Paenibacillaceae</taxon>
        <taxon>Paenibacillus</taxon>
    </lineage>
</organism>
<dbReference type="InterPro" id="IPR003660">
    <property type="entry name" value="HAMP_dom"/>
</dbReference>
<name>A0A1T2X9V8_9BACL</name>
<accession>A0A1T2X9V8</accession>
<keyword evidence="7" id="KW-0812">Transmembrane</keyword>
<protein>
    <submittedName>
        <fullName evidence="10">Methyl-accepting chemotaxis protein</fullName>
    </submittedName>
</protein>
<dbReference type="Proteomes" id="UP000190188">
    <property type="component" value="Unassembled WGS sequence"/>
</dbReference>
<dbReference type="Pfam" id="PF12729">
    <property type="entry name" value="4HB_MCP_1"/>
    <property type="match status" value="1"/>
</dbReference>
<keyword evidence="7" id="KW-1133">Transmembrane helix</keyword>
<dbReference type="GO" id="GO:0004888">
    <property type="term" value="F:transmembrane signaling receptor activity"/>
    <property type="evidence" value="ECO:0007669"/>
    <property type="project" value="InterPro"/>
</dbReference>
<dbReference type="Pfam" id="PF00015">
    <property type="entry name" value="MCPsignal"/>
    <property type="match status" value="1"/>
</dbReference>